<gene>
    <name evidence="1" type="ORF">SPIL2461_LOCUS4947</name>
</gene>
<comment type="caution">
    <text evidence="1">The sequence shown here is derived from an EMBL/GenBank/DDBJ whole genome shotgun (WGS) entry which is preliminary data.</text>
</comment>
<reference evidence="1" key="1">
    <citation type="submission" date="2021-02" db="EMBL/GenBank/DDBJ databases">
        <authorList>
            <person name="Dougan E. K."/>
            <person name="Rhodes N."/>
            <person name="Thang M."/>
            <person name="Chan C."/>
        </authorList>
    </citation>
    <scope>NUCLEOTIDE SEQUENCE</scope>
</reference>
<sequence>MEQITWSLNQLAIGIHPEKDFSGNPYRGRYAPGTQIAGWCGRGNAQLPAKMICLCGRFKAWASANQLSTPATMTAGMLGWEGGAYPSLNLKAWNSRLILSYFELVLREMLRQIETSDMDGLLIQELRLASAATTAMASFMDQMERAGRYLEPSEARAMDDACHTFLNLYEILILLSLRRGRPRWKA</sequence>
<evidence type="ECO:0000313" key="1">
    <source>
        <dbReference type="EMBL" id="CAE7252775.1"/>
    </source>
</evidence>
<dbReference type="OrthoDB" id="443685at2759"/>
<organism evidence="1 2">
    <name type="scientific">Symbiodinium pilosum</name>
    <name type="common">Dinoflagellate</name>
    <dbReference type="NCBI Taxonomy" id="2952"/>
    <lineage>
        <taxon>Eukaryota</taxon>
        <taxon>Sar</taxon>
        <taxon>Alveolata</taxon>
        <taxon>Dinophyceae</taxon>
        <taxon>Suessiales</taxon>
        <taxon>Symbiodiniaceae</taxon>
        <taxon>Symbiodinium</taxon>
    </lineage>
</organism>
<dbReference type="EMBL" id="CAJNIZ010006789">
    <property type="protein sequence ID" value="CAE7252775.1"/>
    <property type="molecule type" value="Genomic_DNA"/>
</dbReference>
<dbReference type="AlphaFoldDB" id="A0A812LV10"/>
<feature type="non-terminal residue" evidence="1">
    <location>
        <position position="1"/>
    </location>
</feature>
<proteinExistence type="predicted"/>
<evidence type="ECO:0000313" key="2">
    <source>
        <dbReference type="Proteomes" id="UP000649617"/>
    </source>
</evidence>
<keyword evidence="2" id="KW-1185">Reference proteome</keyword>
<accession>A0A812LV10</accession>
<protein>
    <submittedName>
        <fullName evidence="1">Uncharacterized protein</fullName>
    </submittedName>
</protein>
<name>A0A812LV10_SYMPI</name>
<dbReference type="Proteomes" id="UP000649617">
    <property type="component" value="Unassembled WGS sequence"/>
</dbReference>